<proteinExistence type="predicted"/>
<sequence length="783" mass="89115">MTDLVDAYLTWKNGAAPPDEASSTPHGNDSSHFQGFIGCSPLQPTVAISLDCLEVYHQIRRHKASFSVQAMVKTFRDQFAVVFDAYLRILSLVQSHVDRALGRDIANWRMLNSCPACHFKQLHEPALDPVYLGSMDGNNLLKCVDGSGHADERKFESLYLVPPEEVEKFKDDVRLRPGTRIGPDPTPTATSDESKCTENWKTANTISENTVKVFDQTGIFISACRHGLLQTLVEMRKSRELAKYALATTNKILDVYGPHSATGYDIGCSYSTTVARSSISAKAASLQHRFLVNSFHGHAHNRRCQLEFHPLYQKGLGLEDLETCERIFSASNAVSPVIRHAAYFHWLQFIDLHFDQWDRDKYLELSKFLCDNYKQALHIIDEFTLTVEELKTQLGISDAEFEHWNAEEAEYLENLKREPDFDIQSTAYVEALQALSVAEAMYGRITSVQFLMFTPADFTQYEGLHKGPQGAARAAEAELVLEINTVDDLERCMGIVECWMSEHEEYKRALEYLNNRHFIRVVEQLEGLVVQRLFELAKSNLAGTGYKLCQHISNAIMRHSSAIRTALDKYNQLALLQHPPCPTLEYSEVASYGWLGEFELLKHSRHDLLSKPWALKANREVASKHFKVVRAHEEITCLNFEIAWLHAWIDQEDAHLSSVAASLLASNPLLSREVQHRYEERHRVNNVHRARLQVIYDLPGYTREGALAKYRKGVVCSIWALWIPSVKPSSDHPTAQVYNSPSPSIGVVTTQMMDVKPEKERWRSIAKEWYAQDLADTKRQIIF</sequence>
<dbReference type="GeneID" id="64705166"/>
<dbReference type="Pfam" id="PF18758">
    <property type="entry name" value="KDZ"/>
    <property type="match status" value="1"/>
</dbReference>
<keyword evidence="3" id="KW-1185">Reference proteome</keyword>
<accession>A0A9P7FKU4</accession>
<evidence type="ECO:0000256" key="1">
    <source>
        <dbReference type="SAM" id="MobiDB-lite"/>
    </source>
</evidence>
<gene>
    <name evidence="2" type="ORF">F5147DRAFT_785148</name>
</gene>
<reference evidence="2" key="1">
    <citation type="journal article" date="2020" name="New Phytol.">
        <title>Comparative genomics reveals dynamic genome evolution in host specialist ectomycorrhizal fungi.</title>
        <authorList>
            <person name="Lofgren L.A."/>
            <person name="Nguyen N.H."/>
            <person name="Vilgalys R."/>
            <person name="Ruytinx J."/>
            <person name="Liao H.L."/>
            <person name="Branco S."/>
            <person name="Kuo A."/>
            <person name="LaButti K."/>
            <person name="Lipzen A."/>
            <person name="Andreopoulos W."/>
            <person name="Pangilinan J."/>
            <person name="Riley R."/>
            <person name="Hundley H."/>
            <person name="Na H."/>
            <person name="Barry K."/>
            <person name="Grigoriev I.V."/>
            <person name="Stajich J.E."/>
            <person name="Kennedy P.G."/>
        </authorList>
    </citation>
    <scope>NUCLEOTIDE SEQUENCE</scope>
    <source>
        <strain evidence="2">FC423</strain>
    </source>
</reference>
<dbReference type="AlphaFoldDB" id="A0A9P7FKU4"/>
<dbReference type="EMBL" id="JABBWM010000001">
    <property type="protein sequence ID" value="KAG2120417.1"/>
    <property type="molecule type" value="Genomic_DNA"/>
</dbReference>
<dbReference type="InterPro" id="IPR040521">
    <property type="entry name" value="KDZ"/>
</dbReference>
<protein>
    <submittedName>
        <fullName evidence="2">Uncharacterized protein</fullName>
    </submittedName>
</protein>
<dbReference type="PANTHER" id="PTHR33096:SF1">
    <property type="entry name" value="CXC1-LIKE CYSTEINE CLUSTER ASSOCIATED WITH KDZ TRANSPOSASES DOMAIN-CONTAINING PROTEIN"/>
    <property type="match status" value="1"/>
</dbReference>
<evidence type="ECO:0000313" key="2">
    <source>
        <dbReference type="EMBL" id="KAG2120417.1"/>
    </source>
</evidence>
<dbReference type="Proteomes" id="UP000823399">
    <property type="component" value="Unassembled WGS sequence"/>
</dbReference>
<evidence type="ECO:0000313" key="3">
    <source>
        <dbReference type="Proteomes" id="UP000823399"/>
    </source>
</evidence>
<dbReference type="OrthoDB" id="2505969at2759"/>
<feature type="region of interest" description="Disordered" evidence="1">
    <location>
        <begin position="175"/>
        <end position="194"/>
    </location>
</feature>
<dbReference type="PANTHER" id="PTHR33096">
    <property type="entry name" value="CXC2 DOMAIN-CONTAINING PROTEIN"/>
    <property type="match status" value="1"/>
</dbReference>
<organism evidence="2 3">
    <name type="scientific">Suillus discolor</name>
    <dbReference type="NCBI Taxonomy" id="1912936"/>
    <lineage>
        <taxon>Eukaryota</taxon>
        <taxon>Fungi</taxon>
        <taxon>Dikarya</taxon>
        <taxon>Basidiomycota</taxon>
        <taxon>Agaricomycotina</taxon>
        <taxon>Agaricomycetes</taxon>
        <taxon>Agaricomycetidae</taxon>
        <taxon>Boletales</taxon>
        <taxon>Suillineae</taxon>
        <taxon>Suillaceae</taxon>
        <taxon>Suillus</taxon>
    </lineage>
</organism>
<dbReference type="RefSeq" id="XP_041299793.1">
    <property type="nucleotide sequence ID" value="XM_041442907.1"/>
</dbReference>
<comment type="caution">
    <text evidence="2">The sequence shown here is derived from an EMBL/GenBank/DDBJ whole genome shotgun (WGS) entry which is preliminary data.</text>
</comment>
<name>A0A9P7FKU4_9AGAM</name>